<dbReference type="SUPFAM" id="SSF46894">
    <property type="entry name" value="C-terminal effector domain of the bipartite response regulators"/>
    <property type="match status" value="1"/>
</dbReference>
<evidence type="ECO:0000259" key="3">
    <source>
        <dbReference type="PROSITE" id="PS51755"/>
    </source>
</evidence>
<dbReference type="Gene3D" id="1.10.10.10">
    <property type="entry name" value="Winged helix-like DNA-binding domain superfamily/Winged helix DNA-binding domain"/>
    <property type="match status" value="1"/>
</dbReference>
<dbReference type="CDD" id="cd00383">
    <property type="entry name" value="trans_reg_C"/>
    <property type="match status" value="1"/>
</dbReference>
<evidence type="ECO:0000313" key="4">
    <source>
        <dbReference type="EMBL" id="WAT02661.1"/>
    </source>
</evidence>
<dbReference type="InterPro" id="IPR001867">
    <property type="entry name" value="OmpR/PhoB-type_DNA-bd"/>
</dbReference>
<feature type="DNA-binding region" description="OmpR/PhoB-type" evidence="2">
    <location>
        <begin position="7"/>
        <end position="105"/>
    </location>
</feature>
<reference evidence="4" key="1">
    <citation type="submission" date="2022-12" db="EMBL/GenBank/DDBJ databases">
        <title>Complete genome sequence of an Australian strain of Rouxiella badensis DAR84756 and resolution of the R. badensis DSM100043 and R. chamberiensis DSM28324 genomes.</title>
        <authorList>
            <person name="Paul S."/>
            <person name="Anderson P.J."/>
            <person name="Maynard G."/>
            <person name="Dyall-Smith M."/>
            <person name="Kudinha T."/>
        </authorList>
    </citation>
    <scope>NUCLEOTIDE SEQUENCE</scope>
    <source>
        <strain evidence="4">DSM 28324</strain>
    </source>
</reference>
<dbReference type="Pfam" id="PF00486">
    <property type="entry name" value="Trans_reg_C"/>
    <property type="match status" value="1"/>
</dbReference>
<name>A0ABY7HTD3_9GAMM</name>
<organism evidence="4 5">
    <name type="scientific">Rouxiella chamberiensis</name>
    <dbReference type="NCBI Taxonomy" id="1513468"/>
    <lineage>
        <taxon>Bacteria</taxon>
        <taxon>Pseudomonadati</taxon>
        <taxon>Pseudomonadota</taxon>
        <taxon>Gammaproteobacteria</taxon>
        <taxon>Enterobacterales</taxon>
        <taxon>Yersiniaceae</taxon>
        <taxon>Rouxiella</taxon>
    </lineage>
</organism>
<keyword evidence="5" id="KW-1185">Reference proteome</keyword>
<dbReference type="Proteomes" id="UP001164712">
    <property type="component" value="Chromosome"/>
</dbReference>
<protein>
    <submittedName>
        <fullName evidence="4">Winged helix-turn-helix domain-containing protein</fullName>
    </submittedName>
</protein>
<dbReference type="EMBL" id="CP114058">
    <property type="protein sequence ID" value="WAT02661.1"/>
    <property type="molecule type" value="Genomic_DNA"/>
</dbReference>
<dbReference type="InterPro" id="IPR036388">
    <property type="entry name" value="WH-like_DNA-bd_sf"/>
</dbReference>
<feature type="domain" description="OmpR/PhoB-type" evidence="3">
    <location>
        <begin position="7"/>
        <end position="105"/>
    </location>
</feature>
<accession>A0ABY7HTD3</accession>
<evidence type="ECO:0000256" key="1">
    <source>
        <dbReference type="ARBA" id="ARBA00023125"/>
    </source>
</evidence>
<gene>
    <name evidence="4" type="ORF">O1V66_09035</name>
</gene>
<dbReference type="InterPro" id="IPR016032">
    <property type="entry name" value="Sig_transdc_resp-reg_C-effctor"/>
</dbReference>
<dbReference type="SMART" id="SM00862">
    <property type="entry name" value="Trans_reg_C"/>
    <property type="match status" value="1"/>
</dbReference>
<evidence type="ECO:0000313" key="5">
    <source>
        <dbReference type="Proteomes" id="UP001164712"/>
    </source>
</evidence>
<dbReference type="RefSeq" id="WP_269128268.1">
    <property type="nucleotide sequence ID" value="NZ_CP114058.1"/>
</dbReference>
<proteinExistence type="predicted"/>
<keyword evidence="1 2" id="KW-0238">DNA-binding</keyword>
<dbReference type="PROSITE" id="PS51755">
    <property type="entry name" value="OMPR_PHOB"/>
    <property type="match status" value="1"/>
</dbReference>
<sequence>MYRQKGLKSTEYRFLDYLLTEDNQLIRNNIFIRTGSKELAVLRALIESAGKLMTKDELLDQVWGTTFVSEESLARCIYVLRKIFKKHKSNAVIQTVYSKGYIFVAEVIRHLPRKKRWRK</sequence>
<evidence type="ECO:0000256" key="2">
    <source>
        <dbReference type="PROSITE-ProRule" id="PRU01091"/>
    </source>
</evidence>